<keyword evidence="3" id="KW-0378">Hydrolase</keyword>
<accession>A0A0H4PET9</accession>
<gene>
    <name evidence="5" type="ORF">CA2015_3592</name>
</gene>
<name>A0A0H4PET9_9BACT</name>
<dbReference type="InterPro" id="IPR000917">
    <property type="entry name" value="Sulfatase_N"/>
</dbReference>
<dbReference type="GO" id="GO:0008484">
    <property type="term" value="F:sulfuric ester hydrolase activity"/>
    <property type="evidence" value="ECO:0007669"/>
    <property type="project" value="TreeGrafter"/>
</dbReference>
<feature type="domain" description="Sulfatase N-terminal" evidence="4">
    <location>
        <begin position="24"/>
        <end position="359"/>
    </location>
</feature>
<sequence length="502" mass="56901">MVNACNSPQQKAENNTENNFERFRNVVFIIGDDHSTKVLGAYGNKIVKTPNLDEMAKNGVLFSHAYVNSPVCSPSRQSMITGKYPHASGVSLLSTPFPEEQISIADYLTPLGYKTAIIGKNHFNSSSNHGFENKIQKKDYLDFIKTNPPRKPADEIKSRPKWKPFKDPANIWLNADALPSTYYDEEDVGTFYAKKAIEFIQSNQNDRFCLWLGFEEPHSPFNFPIEYANKYNPENMPLPSGSQEDDRWIPEVFKDLTDEEKKGIISSYYTSVEYLDKNVGLVLNALEKAGLKESTLVIYVGDHGYLLNDHKRFEKHMMWEEAVKAPLIIQGGKALGEGKIQSELTEFVDLFPTIIEALGEKPLNNIHGKSLVPLLTEKTDKHRDYVFSEFLPDNKAMIRTNKWKYIFSTGKNDLGMGYATGFGPAGITHHLYNVEEDPKETTNLSNNPDYQEIMQELQVKLLGIFEKTHPLAGNVPASWSIEQKFVAYCEPPEESKSEETSK</sequence>
<evidence type="ECO:0000256" key="1">
    <source>
        <dbReference type="ARBA" id="ARBA00008779"/>
    </source>
</evidence>
<reference evidence="5 6" key="1">
    <citation type="submission" date="2015-07" db="EMBL/GenBank/DDBJ databases">
        <authorList>
            <person name="Kim K.M."/>
        </authorList>
    </citation>
    <scope>NUCLEOTIDE SEQUENCE [LARGE SCALE GENOMIC DNA]</scope>
    <source>
        <strain evidence="5 6">KCTC 12363</strain>
    </source>
</reference>
<dbReference type="GO" id="GO:0005737">
    <property type="term" value="C:cytoplasm"/>
    <property type="evidence" value="ECO:0007669"/>
    <property type="project" value="TreeGrafter"/>
</dbReference>
<dbReference type="InterPro" id="IPR017850">
    <property type="entry name" value="Alkaline_phosphatase_core_sf"/>
</dbReference>
<organism evidence="5 6">
    <name type="scientific">Cyclobacterium amurskyense</name>
    <dbReference type="NCBI Taxonomy" id="320787"/>
    <lineage>
        <taxon>Bacteria</taxon>
        <taxon>Pseudomonadati</taxon>
        <taxon>Bacteroidota</taxon>
        <taxon>Cytophagia</taxon>
        <taxon>Cytophagales</taxon>
        <taxon>Cyclobacteriaceae</taxon>
        <taxon>Cyclobacterium</taxon>
    </lineage>
</organism>
<dbReference type="Proteomes" id="UP000036520">
    <property type="component" value="Chromosome"/>
</dbReference>
<dbReference type="CDD" id="cd16027">
    <property type="entry name" value="SGSH"/>
    <property type="match status" value="1"/>
</dbReference>
<keyword evidence="6" id="KW-1185">Reference proteome</keyword>
<dbReference type="PANTHER" id="PTHR45953:SF1">
    <property type="entry name" value="IDURONATE 2-SULFATASE"/>
    <property type="match status" value="1"/>
</dbReference>
<dbReference type="Pfam" id="PF00884">
    <property type="entry name" value="Sulfatase"/>
    <property type="match status" value="1"/>
</dbReference>
<proteinExistence type="inferred from homology"/>
<dbReference type="EMBL" id="CP012040">
    <property type="protein sequence ID" value="AKP52971.1"/>
    <property type="molecule type" value="Genomic_DNA"/>
</dbReference>
<comment type="similarity">
    <text evidence="1">Belongs to the sulfatase family.</text>
</comment>
<dbReference type="KEGG" id="camu:CA2015_3592"/>
<dbReference type="PROSITE" id="PS00523">
    <property type="entry name" value="SULFATASE_1"/>
    <property type="match status" value="1"/>
</dbReference>
<dbReference type="PANTHER" id="PTHR45953">
    <property type="entry name" value="IDURONATE 2-SULFATASE"/>
    <property type="match status" value="1"/>
</dbReference>
<dbReference type="AlphaFoldDB" id="A0A0H4PET9"/>
<dbReference type="SUPFAM" id="SSF53649">
    <property type="entry name" value="Alkaline phosphatase-like"/>
    <property type="match status" value="1"/>
</dbReference>
<dbReference type="InterPro" id="IPR024607">
    <property type="entry name" value="Sulfatase_CS"/>
</dbReference>
<evidence type="ECO:0000313" key="5">
    <source>
        <dbReference type="EMBL" id="AKP52971.1"/>
    </source>
</evidence>
<evidence type="ECO:0000256" key="2">
    <source>
        <dbReference type="ARBA" id="ARBA00022723"/>
    </source>
</evidence>
<evidence type="ECO:0000313" key="6">
    <source>
        <dbReference type="Proteomes" id="UP000036520"/>
    </source>
</evidence>
<evidence type="ECO:0000256" key="3">
    <source>
        <dbReference type="ARBA" id="ARBA00022801"/>
    </source>
</evidence>
<dbReference type="GO" id="GO:0046872">
    <property type="term" value="F:metal ion binding"/>
    <property type="evidence" value="ECO:0007669"/>
    <property type="project" value="UniProtKB-KW"/>
</dbReference>
<protein>
    <submittedName>
        <fullName evidence="5">Sulfatase</fullName>
    </submittedName>
</protein>
<dbReference type="STRING" id="320787.CA2015_3592"/>
<keyword evidence="2" id="KW-0479">Metal-binding</keyword>
<dbReference type="Gene3D" id="3.40.720.10">
    <property type="entry name" value="Alkaline Phosphatase, subunit A"/>
    <property type="match status" value="1"/>
</dbReference>
<evidence type="ECO:0000259" key="4">
    <source>
        <dbReference type="Pfam" id="PF00884"/>
    </source>
</evidence>